<dbReference type="Gene3D" id="3.90.550.10">
    <property type="entry name" value="Spore Coat Polysaccharide Biosynthesis Protein SpsA, Chain A"/>
    <property type="match status" value="1"/>
</dbReference>
<feature type="domain" description="Glycosyltransferase 2-like" evidence="1">
    <location>
        <begin position="15"/>
        <end position="157"/>
    </location>
</feature>
<dbReference type="Pfam" id="PF00535">
    <property type="entry name" value="Glycos_transf_2"/>
    <property type="match status" value="1"/>
</dbReference>
<gene>
    <name evidence="2" type="ORF">SKM51_00805</name>
</gene>
<proteinExistence type="predicted"/>
<dbReference type="EMBL" id="JAXHPL010000002">
    <property type="protein sequence ID" value="MDY6485768.1"/>
    <property type="molecule type" value="Genomic_DNA"/>
</dbReference>
<evidence type="ECO:0000313" key="3">
    <source>
        <dbReference type="Proteomes" id="UP001278995"/>
    </source>
</evidence>
<reference evidence="2 3" key="1">
    <citation type="submission" date="2023-11" db="EMBL/GenBank/DDBJ databases">
        <title>The common occurrence of Acinetobacte faecalis in cattle feces and its emended description.</title>
        <authorList>
            <person name="Kyselkova M."/>
            <person name="Xanthopoulou K."/>
            <person name="Shestivska V."/>
            <person name="Spanelova P."/>
            <person name="Maixnerova M."/>
            <person name="Higgins P.G."/>
            <person name="Nemec A."/>
        </authorList>
    </citation>
    <scope>NUCLEOTIDE SEQUENCE [LARGE SCALE GENOMIC DNA]</scope>
    <source>
        <strain evidence="2 3">ANC 7483</strain>
    </source>
</reference>
<dbReference type="InterPro" id="IPR029044">
    <property type="entry name" value="Nucleotide-diphossugar_trans"/>
</dbReference>
<dbReference type="EC" id="2.4.-.-" evidence="2"/>
<sequence>MKHQDITLCLTIGKRPELLRQTLNSLLSKTQFKAIIAINDFRDEETNEVFKELCPEGLLINLPTQVGHHRAVDEMYSKVQTPYIFHCEDDWYFDQDIDFDKYIEILNQNKNATQLCFRKISDFPFSDEEQTKIKYIKNEPLNLARLDSLHDQWHGFTFNPHLASIELWKSLPKGFSEFKKERHVSRSLRAQNLYTLFLEEGICHHIGDDHSVANASKKSWLAKWKGKIFG</sequence>
<dbReference type="SUPFAM" id="SSF53448">
    <property type="entry name" value="Nucleotide-diphospho-sugar transferases"/>
    <property type="match status" value="1"/>
</dbReference>
<keyword evidence="2" id="KW-0808">Transferase</keyword>
<dbReference type="InterPro" id="IPR001173">
    <property type="entry name" value="Glyco_trans_2-like"/>
</dbReference>
<dbReference type="Proteomes" id="UP001278995">
    <property type="component" value="Unassembled WGS sequence"/>
</dbReference>
<accession>A0AB35UVM8</accession>
<name>A0AB35UVM8_9GAMM</name>
<dbReference type="AlphaFoldDB" id="A0AB35UVM8"/>
<organism evidence="2 3">
    <name type="scientific">Acinetobacter faecalis</name>
    <dbReference type="NCBI Taxonomy" id="2665161"/>
    <lineage>
        <taxon>Bacteria</taxon>
        <taxon>Pseudomonadati</taxon>
        <taxon>Pseudomonadota</taxon>
        <taxon>Gammaproteobacteria</taxon>
        <taxon>Moraxellales</taxon>
        <taxon>Moraxellaceae</taxon>
        <taxon>Acinetobacter</taxon>
    </lineage>
</organism>
<comment type="caution">
    <text evidence="2">The sequence shown here is derived from an EMBL/GenBank/DDBJ whole genome shotgun (WGS) entry which is preliminary data.</text>
</comment>
<keyword evidence="2" id="KW-0328">Glycosyltransferase</keyword>
<dbReference type="RefSeq" id="WP_321099224.1">
    <property type="nucleotide sequence ID" value="NZ_JAXHPL010000002.1"/>
</dbReference>
<dbReference type="GO" id="GO:0016757">
    <property type="term" value="F:glycosyltransferase activity"/>
    <property type="evidence" value="ECO:0007669"/>
    <property type="project" value="UniProtKB-KW"/>
</dbReference>
<evidence type="ECO:0000313" key="2">
    <source>
        <dbReference type="EMBL" id="MDY6485768.1"/>
    </source>
</evidence>
<evidence type="ECO:0000259" key="1">
    <source>
        <dbReference type="Pfam" id="PF00535"/>
    </source>
</evidence>
<protein>
    <submittedName>
        <fullName evidence="2">Glycosyltransferase</fullName>
        <ecNumber evidence="2">2.4.-.-</ecNumber>
    </submittedName>
</protein>